<accession>A0AAN9B964</accession>
<dbReference type="InterPro" id="IPR036140">
    <property type="entry name" value="PFN_sf"/>
</dbReference>
<dbReference type="PANTHER" id="PTHR11604:SF0">
    <property type="entry name" value="PROFILIN"/>
    <property type="match status" value="1"/>
</dbReference>
<proteinExistence type="inferred from homology"/>
<reference evidence="9 10" key="1">
    <citation type="submission" date="2024-02" db="EMBL/GenBank/DDBJ databases">
        <title>Chromosome-scale genome assembly of the rough periwinkle Littorina saxatilis.</title>
        <authorList>
            <person name="De Jode A."/>
            <person name="Faria R."/>
            <person name="Formenti G."/>
            <person name="Sims Y."/>
            <person name="Smith T.P."/>
            <person name="Tracey A."/>
            <person name="Wood J.M.D."/>
            <person name="Zagrodzka Z.B."/>
            <person name="Johannesson K."/>
            <person name="Butlin R.K."/>
            <person name="Leder E.H."/>
        </authorList>
    </citation>
    <scope>NUCLEOTIDE SEQUENCE [LARGE SCALE GENOMIC DNA]</scope>
    <source>
        <strain evidence="9">Snail1</strain>
        <tissue evidence="9">Muscle</tissue>
    </source>
</reference>
<dbReference type="EMBL" id="JBAMIC010000011">
    <property type="protein sequence ID" value="KAK7100949.1"/>
    <property type="molecule type" value="Genomic_DNA"/>
</dbReference>
<keyword evidence="5 7" id="KW-0009">Actin-binding</keyword>
<dbReference type="AlphaFoldDB" id="A0AAN9B964"/>
<feature type="region of interest" description="Disordered" evidence="8">
    <location>
        <begin position="1"/>
        <end position="29"/>
    </location>
</feature>
<dbReference type="GO" id="GO:0003785">
    <property type="term" value="F:actin monomer binding"/>
    <property type="evidence" value="ECO:0007669"/>
    <property type="project" value="TreeGrafter"/>
</dbReference>
<dbReference type="Proteomes" id="UP001374579">
    <property type="component" value="Unassembled WGS sequence"/>
</dbReference>
<comment type="subunit">
    <text evidence="3">Occurs in many kinds of cells as a complex with monomeric actin in a 1:1 ratio.</text>
</comment>
<evidence type="ECO:0000313" key="10">
    <source>
        <dbReference type="Proteomes" id="UP001374579"/>
    </source>
</evidence>
<evidence type="ECO:0000256" key="3">
    <source>
        <dbReference type="ARBA" id="ARBA00011583"/>
    </source>
</evidence>
<keyword evidence="6" id="KW-0206">Cytoskeleton</keyword>
<dbReference type="InterPro" id="IPR048278">
    <property type="entry name" value="PFN"/>
</dbReference>
<feature type="compositionally biased region" description="Low complexity" evidence="8">
    <location>
        <begin position="20"/>
        <end position="29"/>
    </location>
</feature>
<dbReference type="GO" id="GO:0005938">
    <property type="term" value="C:cell cortex"/>
    <property type="evidence" value="ECO:0007669"/>
    <property type="project" value="TreeGrafter"/>
</dbReference>
<comment type="caution">
    <text evidence="9">The sequence shown here is derived from an EMBL/GenBank/DDBJ whole genome shotgun (WGS) entry which is preliminary data.</text>
</comment>
<evidence type="ECO:0000256" key="7">
    <source>
        <dbReference type="RuleBase" id="RU003909"/>
    </source>
</evidence>
<dbReference type="PRINTS" id="PR00392">
    <property type="entry name" value="PROFILIN"/>
</dbReference>
<dbReference type="SUPFAM" id="SSF55770">
    <property type="entry name" value="Profilin (actin-binding protein)"/>
    <property type="match status" value="1"/>
</dbReference>
<dbReference type="GO" id="GO:0005856">
    <property type="term" value="C:cytoskeleton"/>
    <property type="evidence" value="ECO:0007669"/>
    <property type="project" value="UniProtKB-SubCell"/>
</dbReference>
<evidence type="ECO:0000256" key="8">
    <source>
        <dbReference type="SAM" id="MobiDB-lite"/>
    </source>
</evidence>
<evidence type="ECO:0000256" key="2">
    <source>
        <dbReference type="ARBA" id="ARBA00010058"/>
    </source>
</evidence>
<organism evidence="9 10">
    <name type="scientific">Littorina saxatilis</name>
    <dbReference type="NCBI Taxonomy" id="31220"/>
    <lineage>
        <taxon>Eukaryota</taxon>
        <taxon>Metazoa</taxon>
        <taxon>Spiralia</taxon>
        <taxon>Lophotrochozoa</taxon>
        <taxon>Mollusca</taxon>
        <taxon>Gastropoda</taxon>
        <taxon>Caenogastropoda</taxon>
        <taxon>Littorinimorpha</taxon>
        <taxon>Littorinoidea</taxon>
        <taxon>Littorinidae</taxon>
        <taxon>Littorina</taxon>
    </lineage>
</organism>
<evidence type="ECO:0000256" key="1">
    <source>
        <dbReference type="ARBA" id="ARBA00004245"/>
    </source>
</evidence>
<sequence length="160" mass="17420">MNGQKSLHPHASPRERSGEAETGGSTSGRTSQWSDYIHVLLDRGHASRCAIYSKRGQQWAASGPDFAVGKKQFRAIMQGFQDAAELRCVGLQLADVSFTLTRLANRNCMMIGRCAATGSGCIIYKCRRCVVIATHEDAVQPGACFSGMEKLGDFLVDRGY</sequence>
<protein>
    <recommendedName>
        <fullName evidence="7">Profilin</fullName>
    </recommendedName>
</protein>
<keyword evidence="10" id="KW-1185">Reference proteome</keyword>
<name>A0AAN9B964_9CAEN</name>
<evidence type="ECO:0000313" key="9">
    <source>
        <dbReference type="EMBL" id="KAK7100949.1"/>
    </source>
</evidence>
<evidence type="ECO:0000256" key="5">
    <source>
        <dbReference type="ARBA" id="ARBA00023203"/>
    </source>
</evidence>
<evidence type="ECO:0000256" key="4">
    <source>
        <dbReference type="ARBA" id="ARBA00022490"/>
    </source>
</evidence>
<dbReference type="PANTHER" id="PTHR11604">
    <property type="entry name" value="PROFILIN"/>
    <property type="match status" value="1"/>
</dbReference>
<dbReference type="SMART" id="SM00392">
    <property type="entry name" value="PROF"/>
    <property type="match status" value="1"/>
</dbReference>
<comment type="subcellular location">
    <subcellularLocation>
        <location evidence="1">Cytoplasm</location>
        <location evidence="1">Cytoskeleton</location>
    </subcellularLocation>
</comment>
<keyword evidence="4" id="KW-0963">Cytoplasm</keyword>
<evidence type="ECO:0000256" key="6">
    <source>
        <dbReference type="ARBA" id="ARBA00023212"/>
    </source>
</evidence>
<gene>
    <name evidence="9" type="ORF">V1264_023810</name>
</gene>
<dbReference type="Gene3D" id="3.30.450.30">
    <property type="entry name" value="Dynein light chain 2a, cytoplasmic"/>
    <property type="match status" value="1"/>
</dbReference>
<dbReference type="InterPro" id="IPR005455">
    <property type="entry name" value="PFN_euk"/>
</dbReference>
<comment type="similarity">
    <text evidence="2 7">Belongs to the profilin family.</text>
</comment>
<dbReference type="Pfam" id="PF00235">
    <property type="entry name" value="Profilin"/>
    <property type="match status" value="1"/>
</dbReference>